<dbReference type="EMBL" id="CAADFJ010000111">
    <property type="protein sequence ID" value="VFK03023.1"/>
    <property type="molecule type" value="Genomic_DNA"/>
</dbReference>
<dbReference type="EMBL" id="CAADFG010000113">
    <property type="protein sequence ID" value="VFJ96967.1"/>
    <property type="molecule type" value="Genomic_DNA"/>
</dbReference>
<sequence>MYPFVTKVTTTENYRVLCLFPARLRKWIKFYKIFVSLYQYRFMPRWSETKPR</sequence>
<accession>A0A450UWS3</accession>
<protein>
    <submittedName>
        <fullName evidence="3">Uncharacterized protein</fullName>
    </submittedName>
</protein>
<evidence type="ECO:0000313" key="4">
    <source>
        <dbReference type="EMBL" id="VFK02133.1"/>
    </source>
</evidence>
<name>A0A450UWS3_9GAMM</name>
<evidence type="ECO:0000313" key="2">
    <source>
        <dbReference type="EMBL" id="VFJ96051.1"/>
    </source>
</evidence>
<evidence type="ECO:0000313" key="3">
    <source>
        <dbReference type="EMBL" id="VFJ96967.1"/>
    </source>
</evidence>
<dbReference type="EMBL" id="CAADFI010000086">
    <property type="protein sequence ID" value="VFJ96051.1"/>
    <property type="molecule type" value="Genomic_DNA"/>
</dbReference>
<evidence type="ECO:0000313" key="5">
    <source>
        <dbReference type="EMBL" id="VFK03023.1"/>
    </source>
</evidence>
<evidence type="ECO:0000313" key="1">
    <source>
        <dbReference type="EMBL" id="VFJ95193.1"/>
    </source>
</evidence>
<dbReference type="EMBL" id="CAADFG010000083">
    <property type="protein sequence ID" value="VFJ95193.1"/>
    <property type="molecule type" value="Genomic_DNA"/>
</dbReference>
<reference evidence="3" key="1">
    <citation type="submission" date="2019-02" db="EMBL/GenBank/DDBJ databases">
        <authorList>
            <person name="Gruber-Vodicka R. H."/>
            <person name="Seah K. B. B."/>
        </authorList>
    </citation>
    <scope>NUCLEOTIDE SEQUENCE</scope>
    <source>
        <strain evidence="4">BECK_SA2B12</strain>
        <strain evidence="3">BECK_SA2B15</strain>
        <strain evidence="2">BECK_SA2B20</strain>
    </source>
</reference>
<gene>
    <name evidence="1" type="ORF">BECKH772A_GA0070896_1008310</name>
    <name evidence="3" type="ORF">BECKH772A_GA0070896_1011313</name>
    <name evidence="2" type="ORF">BECKH772B_GA0070898_1008610</name>
    <name evidence="4" type="ORF">BECKH772C_GA0070978_1008210</name>
    <name evidence="5" type="ORF">BECKH772C_GA0070978_1011113</name>
</gene>
<dbReference type="EMBL" id="CAADFJ010000082">
    <property type="protein sequence ID" value="VFK02133.1"/>
    <property type="molecule type" value="Genomic_DNA"/>
</dbReference>
<proteinExistence type="predicted"/>
<dbReference type="AlphaFoldDB" id="A0A450UWS3"/>
<organism evidence="3">
    <name type="scientific">Candidatus Kentrum eta</name>
    <dbReference type="NCBI Taxonomy" id="2126337"/>
    <lineage>
        <taxon>Bacteria</taxon>
        <taxon>Pseudomonadati</taxon>
        <taxon>Pseudomonadota</taxon>
        <taxon>Gammaproteobacteria</taxon>
        <taxon>Candidatus Kentrum</taxon>
    </lineage>
</organism>